<comment type="caution">
    <text evidence="2">The sequence shown here is derived from an EMBL/GenBank/DDBJ whole genome shotgun (WGS) entry which is preliminary data.</text>
</comment>
<dbReference type="OrthoDB" id="2403103at2759"/>
<dbReference type="AlphaFoldDB" id="A0A9N8Z2A0"/>
<feature type="transmembrane region" description="Helical" evidence="1">
    <location>
        <begin position="633"/>
        <end position="652"/>
    </location>
</feature>
<dbReference type="Proteomes" id="UP000789572">
    <property type="component" value="Unassembled WGS sequence"/>
</dbReference>
<dbReference type="EMBL" id="CAJVPJ010000039">
    <property type="protein sequence ID" value="CAG8463653.1"/>
    <property type="molecule type" value="Genomic_DNA"/>
</dbReference>
<keyword evidence="1" id="KW-0812">Transmembrane</keyword>
<organism evidence="2 3">
    <name type="scientific">Paraglomus occultum</name>
    <dbReference type="NCBI Taxonomy" id="144539"/>
    <lineage>
        <taxon>Eukaryota</taxon>
        <taxon>Fungi</taxon>
        <taxon>Fungi incertae sedis</taxon>
        <taxon>Mucoromycota</taxon>
        <taxon>Glomeromycotina</taxon>
        <taxon>Glomeromycetes</taxon>
        <taxon>Paraglomerales</taxon>
        <taxon>Paraglomeraceae</taxon>
        <taxon>Paraglomus</taxon>
    </lineage>
</organism>
<name>A0A9N8Z2A0_9GLOM</name>
<keyword evidence="1" id="KW-1133">Transmembrane helix</keyword>
<keyword evidence="3" id="KW-1185">Reference proteome</keyword>
<evidence type="ECO:0000256" key="1">
    <source>
        <dbReference type="SAM" id="Phobius"/>
    </source>
</evidence>
<protein>
    <submittedName>
        <fullName evidence="2">8895_t:CDS:1</fullName>
    </submittedName>
</protein>
<feature type="transmembrane region" description="Helical" evidence="1">
    <location>
        <begin position="601"/>
        <end position="621"/>
    </location>
</feature>
<feature type="transmembrane region" description="Helical" evidence="1">
    <location>
        <begin position="746"/>
        <end position="765"/>
    </location>
</feature>
<gene>
    <name evidence="2" type="ORF">POCULU_LOCUS690</name>
</gene>
<feature type="transmembrane region" description="Helical" evidence="1">
    <location>
        <begin position="672"/>
        <end position="691"/>
    </location>
</feature>
<proteinExistence type="predicted"/>
<sequence length="786" mass="88054">MTGVFVTQANDDQIMHGKLVDWSGQVLQSDVMLTDGPLNDTFISKSLVKANVDPTKDFLVATETIDEVQWKIFSAPNSTNQITQLYNGTITGHSDNDLYDFSIFPTTEGGYGIATLESIIFNYYDPLASKVLHSFPQCVLYVKFWQPDALQFDSPHLVWQSPNPCTGAQMNGCEVAAEGTGYFCIIGIPNETIPTSLGSDFVKVTFLSSGSVTDVNVILSDTEKTEKNIWGIRSLPYGGFLFINSVRTFVSHNYTFTCNVTVKDNNGTTIMGFSINPEAYFGDFAIFPNNTLWVAFRWRSELDMGYVPLPKLLPEDAGFNNLLVNSSIPRLGAYLSSDTTNITLIFRDQVALSTQNISVYQETDGNPILRQRFNAKSDFCSVTLNDSAVTCKIFKSTFNQPGATYDVVVDNNFVMSKSLKQPLPGVTKKNWMYYGASTEAKGKYTETTTGLLRLTPEGTTLFEQLSTNDKNTFLDSMITKLAELIPVDSSRISTNRRNQPDPNAPDRILFPVTLKPTEDLSQKTVQRVIDDLDDLIKNKAYNSFSQEYPTLYLDETYGFSPVANLWETYKFKLIGLLVGLLILSIIYFFARRKYPEGQSFVVIKLAIILADLSLDIAFVLSSARNVPQLHTPSIAFLIVPIVFNSTLAFSILMTELSKNTKFQEWFSQNVRITSVLTLIASADVEAITFLGSKFAGWQMFSAPLSKTALNYVFWVSTLNLFIEDIPQLVIQILYRHLTVSYDIIPFLSLVMSSIILTSNIIGHVYDGYMKWKEKKLNHHAIPKDEI</sequence>
<accession>A0A9N8Z2A0</accession>
<evidence type="ECO:0000313" key="3">
    <source>
        <dbReference type="Proteomes" id="UP000789572"/>
    </source>
</evidence>
<feature type="transmembrane region" description="Helical" evidence="1">
    <location>
        <begin position="569"/>
        <end position="589"/>
    </location>
</feature>
<keyword evidence="1" id="KW-0472">Membrane</keyword>
<reference evidence="2" key="1">
    <citation type="submission" date="2021-06" db="EMBL/GenBank/DDBJ databases">
        <authorList>
            <person name="Kallberg Y."/>
            <person name="Tangrot J."/>
            <person name="Rosling A."/>
        </authorList>
    </citation>
    <scope>NUCLEOTIDE SEQUENCE</scope>
    <source>
        <strain evidence="2">IA702</strain>
    </source>
</reference>
<evidence type="ECO:0000313" key="2">
    <source>
        <dbReference type="EMBL" id="CAG8463653.1"/>
    </source>
</evidence>